<sequence>MELVSELERRDITVRDCIRFHHFKAGLCSCGGYWDVPEKEETAAVTAVGVISKESSCCSNPSWTWRSSQASKPALALDYHVPMKNSQFVVHGNHIYQFAGVHWQNNDEGKHDFKVDDGGDTDVLVESADGVINQIEPEGELNEFLKDLDLE</sequence>
<dbReference type="Proteomes" id="UP000631114">
    <property type="component" value="Unassembled WGS sequence"/>
</dbReference>
<keyword evidence="3" id="KW-1185">Reference proteome</keyword>
<dbReference type="AlphaFoldDB" id="A0A835M779"/>
<dbReference type="InterPro" id="IPR032867">
    <property type="entry name" value="DYW_dom"/>
</dbReference>
<comment type="caution">
    <text evidence="2">The sequence shown here is derived from an EMBL/GenBank/DDBJ whole genome shotgun (WGS) entry which is preliminary data.</text>
</comment>
<dbReference type="Pfam" id="PF14432">
    <property type="entry name" value="DYW_deaminase"/>
    <property type="match status" value="1"/>
</dbReference>
<accession>A0A835M779</accession>
<name>A0A835M779_9MAGN</name>
<evidence type="ECO:0000313" key="3">
    <source>
        <dbReference type="Proteomes" id="UP000631114"/>
    </source>
</evidence>
<dbReference type="GO" id="GO:0008270">
    <property type="term" value="F:zinc ion binding"/>
    <property type="evidence" value="ECO:0007669"/>
    <property type="project" value="InterPro"/>
</dbReference>
<evidence type="ECO:0000259" key="1">
    <source>
        <dbReference type="Pfam" id="PF14432"/>
    </source>
</evidence>
<proteinExistence type="predicted"/>
<feature type="domain" description="DYW" evidence="1">
    <location>
        <begin position="2"/>
        <end position="34"/>
    </location>
</feature>
<dbReference type="EMBL" id="JADFTS010000002">
    <property type="protein sequence ID" value="KAF9621820.1"/>
    <property type="molecule type" value="Genomic_DNA"/>
</dbReference>
<gene>
    <name evidence="2" type="ORF">IFM89_028258</name>
</gene>
<evidence type="ECO:0000313" key="2">
    <source>
        <dbReference type="EMBL" id="KAF9621820.1"/>
    </source>
</evidence>
<organism evidence="2 3">
    <name type="scientific">Coptis chinensis</name>
    <dbReference type="NCBI Taxonomy" id="261450"/>
    <lineage>
        <taxon>Eukaryota</taxon>
        <taxon>Viridiplantae</taxon>
        <taxon>Streptophyta</taxon>
        <taxon>Embryophyta</taxon>
        <taxon>Tracheophyta</taxon>
        <taxon>Spermatophyta</taxon>
        <taxon>Magnoliopsida</taxon>
        <taxon>Ranunculales</taxon>
        <taxon>Ranunculaceae</taxon>
        <taxon>Coptidoideae</taxon>
        <taxon>Coptis</taxon>
    </lineage>
</organism>
<protein>
    <recommendedName>
        <fullName evidence="1">DYW domain-containing protein</fullName>
    </recommendedName>
</protein>
<reference evidence="2 3" key="1">
    <citation type="submission" date="2020-10" db="EMBL/GenBank/DDBJ databases">
        <title>The Coptis chinensis genome and diversification of protoberbering-type alkaloids.</title>
        <authorList>
            <person name="Wang B."/>
            <person name="Shu S."/>
            <person name="Song C."/>
            <person name="Liu Y."/>
        </authorList>
    </citation>
    <scope>NUCLEOTIDE SEQUENCE [LARGE SCALE GENOMIC DNA]</scope>
    <source>
        <strain evidence="2">HL-2020</strain>
        <tissue evidence="2">Leaf</tissue>
    </source>
</reference>